<dbReference type="RefSeq" id="XP_007863279.1">
    <property type="nucleotide sequence ID" value="XM_007865088.1"/>
</dbReference>
<feature type="region of interest" description="Disordered" evidence="1">
    <location>
        <begin position="200"/>
        <end position="219"/>
    </location>
</feature>
<evidence type="ECO:0000313" key="2">
    <source>
        <dbReference type="EMBL" id="EPQ57972.1"/>
    </source>
</evidence>
<organism evidence="2 3">
    <name type="scientific">Gloeophyllum trabeum (strain ATCC 11539 / FP-39264 / Madison 617)</name>
    <name type="common">Brown rot fungus</name>
    <dbReference type="NCBI Taxonomy" id="670483"/>
    <lineage>
        <taxon>Eukaryota</taxon>
        <taxon>Fungi</taxon>
        <taxon>Dikarya</taxon>
        <taxon>Basidiomycota</taxon>
        <taxon>Agaricomycotina</taxon>
        <taxon>Agaricomycetes</taxon>
        <taxon>Gloeophyllales</taxon>
        <taxon>Gloeophyllaceae</taxon>
        <taxon>Gloeophyllum</taxon>
    </lineage>
</organism>
<dbReference type="Proteomes" id="UP000030669">
    <property type="component" value="Unassembled WGS sequence"/>
</dbReference>
<evidence type="ECO:0000313" key="3">
    <source>
        <dbReference type="Proteomes" id="UP000030669"/>
    </source>
</evidence>
<name>S7QEW9_GLOTA</name>
<feature type="compositionally biased region" description="Polar residues" evidence="1">
    <location>
        <begin position="200"/>
        <end position="210"/>
    </location>
</feature>
<feature type="region of interest" description="Disordered" evidence="1">
    <location>
        <begin position="1"/>
        <end position="27"/>
    </location>
</feature>
<feature type="region of interest" description="Disordered" evidence="1">
    <location>
        <begin position="52"/>
        <end position="81"/>
    </location>
</feature>
<dbReference type="eggNOG" id="ENOG502SC4G">
    <property type="taxonomic scope" value="Eukaryota"/>
</dbReference>
<dbReference type="STRING" id="670483.S7QEW9"/>
<sequence length="219" mass="25088">MTREAVEEEKRSLEQEVAKWKEAANQEKQRRAELEQLEKELRFELNAEIERSKSLAAKGPSRDGPGSTTKGKFRGPGKEPTSMEGRVIRFYEDLTNLLVPKHYMEKSPHEGLPDEWCFSCVYTHAETSNALNFSLRLFSEPAPDGSDDLIDQVKYTPYELDKETDEFREKLGFFNTPFTFERSQLHVFLRSLGETVQNAAADQDNASENQGGEELVYPE</sequence>
<dbReference type="EMBL" id="KB469298">
    <property type="protein sequence ID" value="EPQ57972.1"/>
    <property type="molecule type" value="Genomic_DNA"/>
</dbReference>
<dbReference type="AlphaFoldDB" id="S7QEW9"/>
<dbReference type="CDD" id="cd23787">
    <property type="entry name" value="RWD_CSM1"/>
    <property type="match status" value="1"/>
</dbReference>
<proteinExistence type="predicted"/>
<dbReference type="GeneID" id="19299896"/>
<gene>
    <name evidence="2" type="ORF">GLOTRDRAFT_114527</name>
</gene>
<evidence type="ECO:0008006" key="4">
    <source>
        <dbReference type="Google" id="ProtNLM"/>
    </source>
</evidence>
<evidence type="ECO:0000256" key="1">
    <source>
        <dbReference type="SAM" id="MobiDB-lite"/>
    </source>
</evidence>
<keyword evidence="3" id="KW-1185">Reference proteome</keyword>
<reference evidence="2 3" key="1">
    <citation type="journal article" date="2012" name="Science">
        <title>The Paleozoic origin of enzymatic lignin decomposition reconstructed from 31 fungal genomes.</title>
        <authorList>
            <person name="Floudas D."/>
            <person name="Binder M."/>
            <person name="Riley R."/>
            <person name="Barry K."/>
            <person name="Blanchette R.A."/>
            <person name="Henrissat B."/>
            <person name="Martinez A.T."/>
            <person name="Otillar R."/>
            <person name="Spatafora J.W."/>
            <person name="Yadav J.S."/>
            <person name="Aerts A."/>
            <person name="Benoit I."/>
            <person name="Boyd A."/>
            <person name="Carlson A."/>
            <person name="Copeland A."/>
            <person name="Coutinho P.M."/>
            <person name="de Vries R.P."/>
            <person name="Ferreira P."/>
            <person name="Findley K."/>
            <person name="Foster B."/>
            <person name="Gaskell J."/>
            <person name="Glotzer D."/>
            <person name="Gorecki P."/>
            <person name="Heitman J."/>
            <person name="Hesse C."/>
            <person name="Hori C."/>
            <person name="Igarashi K."/>
            <person name="Jurgens J.A."/>
            <person name="Kallen N."/>
            <person name="Kersten P."/>
            <person name="Kohler A."/>
            <person name="Kuees U."/>
            <person name="Kumar T.K.A."/>
            <person name="Kuo A."/>
            <person name="LaButti K."/>
            <person name="Larrondo L.F."/>
            <person name="Lindquist E."/>
            <person name="Ling A."/>
            <person name="Lombard V."/>
            <person name="Lucas S."/>
            <person name="Lundell T."/>
            <person name="Martin R."/>
            <person name="McLaughlin D.J."/>
            <person name="Morgenstern I."/>
            <person name="Morin E."/>
            <person name="Murat C."/>
            <person name="Nagy L.G."/>
            <person name="Nolan M."/>
            <person name="Ohm R.A."/>
            <person name="Patyshakuliyeva A."/>
            <person name="Rokas A."/>
            <person name="Ruiz-Duenas F.J."/>
            <person name="Sabat G."/>
            <person name="Salamov A."/>
            <person name="Samejima M."/>
            <person name="Schmutz J."/>
            <person name="Slot J.C."/>
            <person name="St John F."/>
            <person name="Stenlid J."/>
            <person name="Sun H."/>
            <person name="Sun S."/>
            <person name="Syed K."/>
            <person name="Tsang A."/>
            <person name="Wiebenga A."/>
            <person name="Young D."/>
            <person name="Pisabarro A."/>
            <person name="Eastwood D.C."/>
            <person name="Martin F."/>
            <person name="Cullen D."/>
            <person name="Grigoriev I.V."/>
            <person name="Hibbett D.S."/>
        </authorList>
    </citation>
    <scope>NUCLEOTIDE SEQUENCE [LARGE SCALE GENOMIC DNA]</scope>
    <source>
        <strain evidence="2 3">ATCC 11539</strain>
    </source>
</reference>
<accession>S7QEW9</accession>
<dbReference type="OrthoDB" id="3216420at2759"/>
<dbReference type="HOGENOM" id="CLU_1261627_0_0_1"/>
<protein>
    <recommendedName>
        <fullName evidence="4">Monopolin complex subunit Csm1/Pcs1 C-terminal domain-containing protein</fullName>
    </recommendedName>
</protein>
<dbReference type="KEGG" id="gtr:GLOTRDRAFT_114527"/>